<dbReference type="EMBL" id="JH717840">
    <property type="protein sequence ID" value="EWY98841.1"/>
    <property type="molecule type" value="Genomic_DNA"/>
</dbReference>
<reference evidence="2" key="2">
    <citation type="submission" date="2012-06" db="EMBL/GenBank/DDBJ databases">
        <title>Annotation of the Genome Sequence of Fusarium oxysporum NRRL32931.</title>
        <authorList>
            <consortium name="The Broad Institute Genomics Platform"/>
            <person name="Ma L.-J."/>
            <person name="Corby-Kistler H."/>
            <person name="Broz K."/>
            <person name="Gale L.R."/>
            <person name="Jonkers W."/>
            <person name="O'Donnell K."/>
            <person name="Ploetz R."/>
            <person name="Steinberg C."/>
            <person name="Schwartz D.C."/>
            <person name="VanEtten H."/>
            <person name="Zhou S."/>
            <person name="Young S.K."/>
            <person name="Zeng Q."/>
            <person name="Gargeya S."/>
            <person name="Fitzgerald M."/>
            <person name="Abouelleil A."/>
            <person name="Alvarado L."/>
            <person name="Chapman S.B."/>
            <person name="Gainer-Dewar J."/>
            <person name="Goldberg J."/>
            <person name="Griggs A."/>
            <person name="Gujja S."/>
            <person name="Hansen M."/>
            <person name="Howarth C."/>
            <person name="Imamovic A."/>
            <person name="Ireland A."/>
            <person name="Larimer J."/>
            <person name="McCowan C."/>
            <person name="Murphy C."/>
            <person name="Pearson M."/>
            <person name="Poon T.W."/>
            <person name="Priest M."/>
            <person name="Roberts A."/>
            <person name="Saif S."/>
            <person name="Shea T."/>
            <person name="Sykes S."/>
            <person name="Wortman J."/>
            <person name="Nusbaum C."/>
            <person name="Birren B."/>
        </authorList>
    </citation>
    <scope>NUCLEOTIDE SEQUENCE</scope>
    <source>
        <strain evidence="2">NRRL 32931</strain>
    </source>
</reference>
<feature type="compositionally biased region" description="Polar residues" evidence="1">
    <location>
        <begin position="1"/>
        <end position="11"/>
    </location>
</feature>
<evidence type="ECO:0000313" key="2">
    <source>
        <dbReference type="EMBL" id="EWY98841.1"/>
    </source>
</evidence>
<gene>
    <name evidence="2" type="ORF">FOYG_03135</name>
</gene>
<dbReference type="AlphaFoldDB" id="W9J237"/>
<name>W9J237_FUSOX</name>
<proteinExistence type="predicted"/>
<dbReference type="HOGENOM" id="CLU_2306272_0_0_1"/>
<evidence type="ECO:0000256" key="1">
    <source>
        <dbReference type="SAM" id="MobiDB-lite"/>
    </source>
</evidence>
<protein>
    <submittedName>
        <fullName evidence="2">Uncharacterized protein</fullName>
    </submittedName>
</protein>
<accession>W9J237</accession>
<dbReference type="EMBL" id="JH717840">
    <property type="protein sequence ID" value="EWY98842.1"/>
    <property type="molecule type" value="Genomic_DNA"/>
</dbReference>
<evidence type="ECO:0000313" key="3">
    <source>
        <dbReference type="Proteomes" id="UP000030753"/>
    </source>
</evidence>
<organism evidence="2 3">
    <name type="scientific">Fusarium oxysporum NRRL 32931</name>
    <dbReference type="NCBI Taxonomy" id="660029"/>
    <lineage>
        <taxon>Eukaryota</taxon>
        <taxon>Fungi</taxon>
        <taxon>Dikarya</taxon>
        <taxon>Ascomycota</taxon>
        <taxon>Pezizomycotina</taxon>
        <taxon>Sordariomycetes</taxon>
        <taxon>Hypocreomycetidae</taxon>
        <taxon>Hypocreales</taxon>
        <taxon>Nectriaceae</taxon>
        <taxon>Fusarium</taxon>
        <taxon>Fusarium oxysporum species complex</taxon>
    </lineage>
</organism>
<reference evidence="2 3" key="1">
    <citation type="submission" date="2011-06" db="EMBL/GenBank/DDBJ databases">
        <title>The Genome Sequence of Fusarium oxysporum FOSC 3-a.</title>
        <authorList>
            <consortium name="The Broad Institute Genome Sequencing Platform"/>
            <person name="Ma L.-J."/>
            <person name="Gale L.R."/>
            <person name="Schwartz D.C."/>
            <person name="Zhou S."/>
            <person name="Corby-Kistler H."/>
            <person name="Young S.K."/>
            <person name="Zeng Q."/>
            <person name="Gargeya S."/>
            <person name="Fitzgerald M."/>
            <person name="Haas B."/>
            <person name="Abouelleil A."/>
            <person name="Alvarado L."/>
            <person name="Arachchi H.M."/>
            <person name="Berlin A."/>
            <person name="Brown A."/>
            <person name="Chapman S.B."/>
            <person name="Chen Z."/>
            <person name="Dunbar C."/>
            <person name="Freedman E."/>
            <person name="Gearin G."/>
            <person name="Gellesch M."/>
            <person name="Goldberg J."/>
            <person name="Griggs A."/>
            <person name="Gujja S."/>
            <person name="Heiman D."/>
            <person name="Howarth C."/>
            <person name="Larson L."/>
            <person name="Lui A."/>
            <person name="MacDonald P.J.P."/>
            <person name="Mehta T."/>
            <person name="Montmayeur A."/>
            <person name="Murphy C."/>
            <person name="Neiman D."/>
            <person name="Pearson M."/>
            <person name="Priest M."/>
            <person name="Roberts A."/>
            <person name="Saif S."/>
            <person name="Shea T."/>
            <person name="Shenoy N."/>
            <person name="Sisk P."/>
            <person name="Stolte C."/>
            <person name="Sykes S."/>
            <person name="Wortman J."/>
            <person name="Nusbaum C."/>
            <person name="Birren B."/>
        </authorList>
    </citation>
    <scope>NUCLEOTIDE SEQUENCE [LARGE SCALE GENOMIC DNA]</scope>
    <source>
        <strain evidence="3">FOSC 3-a</strain>
        <strain evidence="2">NRRL 32931</strain>
    </source>
</reference>
<dbReference type="Proteomes" id="UP000030753">
    <property type="component" value="Unassembled WGS sequence"/>
</dbReference>
<feature type="region of interest" description="Disordered" evidence="1">
    <location>
        <begin position="1"/>
        <end position="62"/>
    </location>
</feature>
<sequence length="100" mass="11386">MESLCHSTQPASSSQLRSEISSRRRETSPRGSDTSLARDARFLRRSRSSSRSNNQRNCRAGTHNEVTDGCLFEAEAQGLRKQTKDNNNCSAWTWLVQNRR</sequence>